<evidence type="ECO:0000313" key="11">
    <source>
        <dbReference type="Proteomes" id="UP000053872"/>
    </source>
</evidence>
<dbReference type="InterPro" id="IPR008974">
    <property type="entry name" value="TRAF-like"/>
</dbReference>
<feature type="zinc finger region" description="TRAF-type" evidence="7">
    <location>
        <begin position="19"/>
        <end position="71"/>
    </location>
</feature>
<evidence type="ECO:0000256" key="1">
    <source>
        <dbReference type="ARBA" id="ARBA00004496"/>
    </source>
</evidence>
<organism evidence="10 11">
    <name type="scientific">Columba livia</name>
    <name type="common">Rock dove</name>
    <dbReference type="NCBI Taxonomy" id="8932"/>
    <lineage>
        <taxon>Eukaryota</taxon>
        <taxon>Metazoa</taxon>
        <taxon>Chordata</taxon>
        <taxon>Craniata</taxon>
        <taxon>Vertebrata</taxon>
        <taxon>Euteleostomi</taxon>
        <taxon>Archelosauria</taxon>
        <taxon>Archosauria</taxon>
        <taxon>Dinosauria</taxon>
        <taxon>Saurischia</taxon>
        <taxon>Theropoda</taxon>
        <taxon>Coelurosauria</taxon>
        <taxon>Aves</taxon>
        <taxon>Neognathae</taxon>
        <taxon>Neoaves</taxon>
        <taxon>Columbimorphae</taxon>
        <taxon>Columbiformes</taxon>
        <taxon>Columbidae</taxon>
        <taxon>Columba</taxon>
    </lineage>
</organism>
<evidence type="ECO:0000256" key="4">
    <source>
        <dbReference type="ARBA" id="ARBA00022737"/>
    </source>
</evidence>
<dbReference type="PANTHER" id="PTHR10131:SF94">
    <property type="entry name" value="TNF RECEPTOR-ASSOCIATED FACTOR 4"/>
    <property type="match status" value="1"/>
</dbReference>
<keyword evidence="5 7" id="KW-0863">Zinc-finger</keyword>
<feature type="region of interest" description="Disordered" evidence="8">
    <location>
        <begin position="241"/>
        <end position="351"/>
    </location>
</feature>
<comment type="caution">
    <text evidence="10">The sequence shown here is derived from an EMBL/GenBank/DDBJ whole genome shotgun (WGS) entry which is preliminary data.</text>
</comment>
<dbReference type="AlphaFoldDB" id="A0A2I0LKY2"/>
<gene>
    <name evidence="10" type="primary">TRAF4</name>
    <name evidence="10" type="ORF">A306_00013190</name>
</gene>
<dbReference type="GO" id="GO:0005737">
    <property type="term" value="C:cytoplasm"/>
    <property type="evidence" value="ECO:0007669"/>
    <property type="project" value="UniProtKB-SubCell"/>
</dbReference>
<dbReference type="GO" id="GO:0008270">
    <property type="term" value="F:zinc ion binding"/>
    <property type="evidence" value="ECO:0007669"/>
    <property type="project" value="UniProtKB-KW"/>
</dbReference>
<sequence length="351" mass="38716">EGVFKCPEDQLPLDYAKGHQGTCPQESVYCENKCGARMMRRLLSQHALAECPKRTQPCTYCAKEFVFDTIQNHQYQCPRYPVPCPNQCGTPSIAREDVPTHLKESCSTAMLLCPFKDAGCKHRCPKLAMGRHLEESTKAHLGMVCALVSRQRQEILELRRDMEELSVSSDGTLIWKISDYTRKLQEAKARSNYEFFSPPFYTHKYGYKLQVSAFLNGNGSGESSHLSTSACCRASTTTCWSGPSPTASPSPCWTRATLHSPSPSTSPRPSTPIPTGKTSRSQGLREAPWMKAPWASATPSSSPMRTSRSATTCGTTPSSSKPRWRSLRRSWPEPRCPGGDRTGARGVPGGA</sequence>
<evidence type="ECO:0000259" key="9">
    <source>
        <dbReference type="PROSITE" id="PS50145"/>
    </source>
</evidence>
<name>A0A2I0LKY2_COLLI</name>
<dbReference type="InParanoid" id="A0A2I0LKY2"/>
<dbReference type="GO" id="GO:0043122">
    <property type="term" value="P:regulation of canonical NF-kappaB signal transduction"/>
    <property type="evidence" value="ECO:0007669"/>
    <property type="project" value="TreeGrafter"/>
</dbReference>
<accession>A0A2I0LKY2</accession>
<dbReference type="InterPro" id="IPR002083">
    <property type="entry name" value="MATH/TRAF_dom"/>
</dbReference>
<feature type="non-terminal residue" evidence="10">
    <location>
        <position position="351"/>
    </location>
</feature>
<proteinExistence type="predicted"/>
<dbReference type="FunFam" id="3.30.40.10:FF:000649">
    <property type="entry name" value="TNF receptor-associated factor"/>
    <property type="match status" value="1"/>
</dbReference>
<dbReference type="InterPro" id="IPR013083">
    <property type="entry name" value="Znf_RING/FYVE/PHD"/>
</dbReference>
<dbReference type="PANTHER" id="PTHR10131">
    <property type="entry name" value="TNF RECEPTOR ASSOCIATED FACTOR"/>
    <property type="match status" value="1"/>
</dbReference>
<dbReference type="SUPFAM" id="SSF49599">
    <property type="entry name" value="TRAF domain-like"/>
    <property type="match status" value="2"/>
</dbReference>
<keyword evidence="6 7" id="KW-0862">Zinc</keyword>
<dbReference type="STRING" id="8932.A0A2I0LKY2"/>
<dbReference type="PROSITE" id="PS50145">
    <property type="entry name" value="ZF_TRAF"/>
    <property type="match status" value="2"/>
</dbReference>
<feature type="domain" description="TRAF-type" evidence="9">
    <location>
        <begin position="19"/>
        <end position="71"/>
    </location>
</feature>
<dbReference type="FunFam" id="3.30.40.10:FF:000381">
    <property type="entry name" value="TNF receptor-associated factor"/>
    <property type="match status" value="1"/>
</dbReference>
<dbReference type="Gene3D" id="2.60.210.10">
    <property type="entry name" value="Apoptosis, Tumor Necrosis Factor Receptor Associated Protein 2, Chain A"/>
    <property type="match status" value="1"/>
</dbReference>
<feature type="compositionally biased region" description="Low complexity" evidence="8">
    <location>
        <begin position="292"/>
        <end position="312"/>
    </location>
</feature>
<keyword evidence="2" id="KW-0963">Cytoplasm</keyword>
<dbReference type="GO" id="GO:0005164">
    <property type="term" value="F:tumor necrosis factor receptor binding"/>
    <property type="evidence" value="ECO:0007669"/>
    <property type="project" value="TreeGrafter"/>
</dbReference>
<dbReference type="Gene3D" id="3.30.40.10">
    <property type="entry name" value="Zinc/RING finger domain, C3HC4 (zinc finger)"/>
    <property type="match status" value="2"/>
</dbReference>
<evidence type="ECO:0000313" key="10">
    <source>
        <dbReference type="EMBL" id="PKK18053.1"/>
    </source>
</evidence>
<dbReference type="Pfam" id="PF22486">
    <property type="entry name" value="MATH_2"/>
    <property type="match status" value="1"/>
</dbReference>
<feature type="non-terminal residue" evidence="10">
    <location>
        <position position="1"/>
    </location>
</feature>
<dbReference type="Pfam" id="PF02176">
    <property type="entry name" value="zf-TRAF"/>
    <property type="match status" value="1"/>
</dbReference>
<keyword evidence="11" id="KW-1185">Reference proteome</keyword>
<feature type="domain" description="TRAF-type" evidence="9">
    <location>
        <begin position="73"/>
        <end position="129"/>
    </location>
</feature>
<keyword evidence="3 7" id="KW-0479">Metal-binding</keyword>
<evidence type="ECO:0000256" key="6">
    <source>
        <dbReference type="ARBA" id="ARBA00022833"/>
    </source>
</evidence>
<protein>
    <submittedName>
        <fullName evidence="10">TNF receptor-associated factor 4</fullName>
    </submittedName>
</protein>
<evidence type="ECO:0000256" key="8">
    <source>
        <dbReference type="SAM" id="MobiDB-lite"/>
    </source>
</evidence>
<dbReference type="EMBL" id="AKCR02000235">
    <property type="protein sequence ID" value="PKK18053.1"/>
    <property type="molecule type" value="Genomic_DNA"/>
</dbReference>
<comment type="subcellular location">
    <subcellularLocation>
        <location evidence="1">Cytoplasm</location>
    </subcellularLocation>
</comment>
<dbReference type="GO" id="GO:0031625">
    <property type="term" value="F:ubiquitin protein ligase binding"/>
    <property type="evidence" value="ECO:0007669"/>
    <property type="project" value="TreeGrafter"/>
</dbReference>
<dbReference type="Proteomes" id="UP000053872">
    <property type="component" value="Unassembled WGS sequence"/>
</dbReference>
<keyword evidence="4" id="KW-0677">Repeat</keyword>
<evidence type="ECO:0000256" key="7">
    <source>
        <dbReference type="PROSITE-ProRule" id="PRU00207"/>
    </source>
</evidence>
<evidence type="ECO:0000256" key="5">
    <source>
        <dbReference type="ARBA" id="ARBA00022771"/>
    </source>
</evidence>
<keyword evidence="10" id="KW-0675">Receptor</keyword>
<evidence type="ECO:0000256" key="3">
    <source>
        <dbReference type="ARBA" id="ARBA00022723"/>
    </source>
</evidence>
<reference evidence="10 11" key="1">
    <citation type="journal article" date="2013" name="Science">
        <title>Genomic diversity and evolution of the head crest in the rock pigeon.</title>
        <authorList>
            <person name="Shapiro M.D."/>
            <person name="Kronenberg Z."/>
            <person name="Li C."/>
            <person name="Domyan E.T."/>
            <person name="Pan H."/>
            <person name="Campbell M."/>
            <person name="Tan H."/>
            <person name="Huff C.D."/>
            <person name="Hu H."/>
            <person name="Vickrey A.I."/>
            <person name="Nielsen S.C."/>
            <person name="Stringham S.A."/>
            <person name="Hu H."/>
            <person name="Willerslev E."/>
            <person name="Gilbert M.T."/>
            <person name="Yandell M."/>
            <person name="Zhang G."/>
            <person name="Wang J."/>
        </authorList>
    </citation>
    <scope>NUCLEOTIDE SEQUENCE [LARGE SCALE GENOMIC DNA]</scope>
    <source>
        <tissue evidence="10">Blood</tissue>
    </source>
</reference>
<evidence type="ECO:0000256" key="2">
    <source>
        <dbReference type="ARBA" id="ARBA00022490"/>
    </source>
</evidence>
<feature type="zinc finger region" description="TRAF-type" evidence="7">
    <location>
        <begin position="73"/>
        <end position="129"/>
    </location>
</feature>
<dbReference type="InterPro" id="IPR001293">
    <property type="entry name" value="Znf_TRAF"/>
</dbReference>